<keyword evidence="12" id="KW-1185">Reference proteome</keyword>
<dbReference type="SUPFAM" id="SSF53474">
    <property type="entry name" value="alpha/beta-Hydrolases"/>
    <property type="match status" value="1"/>
</dbReference>
<dbReference type="GO" id="GO:0016790">
    <property type="term" value="F:thiolester hydrolase activity"/>
    <property type="evidence" value="ECO:0007669"/>
    <property type="project" value="TreeGrafter"/>
</dbReference>
<comment type="function">
    <text evidence="10">Catalyzes the cleavage of thioester bonds from S-palmitoyl-CoA or S-palmitoyl-N-acetylcysteamine (unbranched structures) but does not have activity against palmitoylcysteine or palmitoylated proteins, branched structures or bulky head groups. Conversely, hydrolyzes both long and short chain fatty acyl-CoA substrate.</text>
</comment>
<dbReference type="Pfam" id="PF02089">
    <property type="entry name" value="Palm_thioest"/>
    <property type="match status" value="1"/>
</dbReference>
<reference evidence="11" key="2">
    <citation type="submission" date="2017-10" db="EMBL/GenBank/DDBJ databases">
        <title>Ladona fulva Genome sequencing and assembly.</title>
        <authorList>
            <person name="Murali S."/>
            <person name="Richards S."/>
            <person name="Bandaranaike D."/>
            <person name="Bellair M."/>
            <person name="Blankenburg K."/>
            <person name="Chao H."/>
            <person name="Dinh H."/>
            <person name="Doddapaneni H."/>
            <person name="Dugan-Rocha S."/>
            <person name="Elkadiri S."/>
            <person name="Gnanaolivu R."/>
            <person name="Hernandez B."/>
            <person name="Skinner E."/>
            <person name="Javaid M."/>
            <person name="Lee S."/>
            <person name="Li M."/>
            <person name="Ming W."/>
            <person name="Munidasa M."/>
            <person name="Muniz J."/>
            <person name="Nguyen L."/>
            <person name="Hughes D."/>
            <person name="Osuji N."/>
            <person name="Pu L.-L."/>
            <person name="Puazo M."/>
            <person name="Qu C."/>
            <person name="Quiroz J."/>
            <person name="Raj R."/>
            <person name="Weissenberger G."/>
            <person name="Xin Y."/>
            <person name="Zou X."/>
            <person name="Han Y."/>
            <person name="Worley K."/>
            <person name="Muzny D."/>
            <person name="Gibbs R."/>
        </authorList>
    </citation>
    <scope>NUCLEOTIDE SEQUENCE</scope>
    <source>
        <strain evidence="11">Sampled in the wild</strain>
    </source>
</reference>
<organism evidence="11 12">
    <name type="scientific">Ladona fulva</name>
    <name type="common">Scarce chaser dragonfly</name>
    <name type="synonym">Libellula fulva</name>
    <dbReference type="NCBI Taxonomy" id="123851"/>
    <lineage>
        <taxon>Eukaryota</taxon>
        <taxon>Metazoa</taxon>
        <taxon>Ecdysozoa</taxon>
        <taxon>Arthropoda</taxon>
        <taxon>Hexapoda</taxon>
        <taxon>Insecta</taxon>
        <taxon>Pterygota</taxon>
        <taxon>Palaeoptera</taxon>
        <taxon>Odonata</taxon>
        <taxon>Epiprocta</taxon>
        <taxon>Anisoptera</taxon>
        <taxon>Libelluloidea</taxon>
        <taxon>Libellulidae</taxon>
        <taxon>Ladona</taxon>
    </lineage>
</organism>
<keyword evidence="3" id="KW-0732">Signal</keyword>
<dbReference type="AlphaFoldDB" id="A0A8K0P182"/>
<dbReference type="EMBL" id="KZ308444">
    <property type="protein sequence ID" value="KAG8229731.1"/>
    <property type="molecule type" value="Genomic_DNA"/>
</dbReference>
<dbReference type="FunFam" id="3.40.50.1820:FF:000037">
    <property type="entry name" value="Lysosomal thioesterase PPT2 homolog"/>
    <property type="match status" value="1"/>
</dbReference>
<evidence type="ECO:0000256" key="10">
    <source>
        <dbReference type="ARBA" id="ARBA00093353"/>
    </source>
</evidence>
<evidence type="ECO:0000256" key="7">
    <source>
        <dbReference type="ARBA" id="ARBA00023228"/>
    </source>
</evidence>
<keyword evidence="6" id="KW-0325">Glycoprotein</keyword>
<reference evidence="11" key="1">
    <citation type="submission" date="2013-04" db="EMBL/GenBank/DDBJ databases">
        <authorList>
            <person name="Qu J."/>
            <person name="Murali S.C."/>
            <person name="Bandaranaike D."/>
            <person name="Bellair M."/>
            <person name="Blankenburg K."/>
            <person name="Chao H."/>
            <person name="Dinh H."/>
            <person name="Doddapaneni H."/>
            <person name="Downs B."/>
            <person name="Dugan-Rocha S."/>
            <person name="Elkadiri S."/>
            <person name="Gnanaolivu R.D."/>
            <person name="Hernandez B."/>
            <person name="Javaid M."/>
            <person name="Jayaseelan J.C."/>
            <person name="Lee S."/>
            <person name="Li M."/>
            <person name="Ming W."/>
            <person name="Munidasa M."/>
            <person name="Muniz J."/>
            <person name="Nguyen L."/>
            <person name="Ongeri F."/>
            <person name="Osuji N."/>
            <person name="Pu L.-L."/>
            <person name="Puazo M."/>
            <person name="Qu C."/>
            <person name="Quiroz J."/>
            <person name="Raj R."/>
            <person name="Weissenberger G."/>
            <person name="Xin Y."/>
            <person name="Zou X."/>
            <person name="Han Y."/>
            <person name="Richards S."/>
            <person name="Worley K."/>
            <person name="Muzny D."/>
            <person name="Gibbs R."/>
        </authorList>
    </citation>
    <scope>NUCLEOTIDE SEQUENCE</scope>
    <source>
        <strain evidence="11">Sampled in the wild</strain>
    </source>
</reference>
<evidence type="ECO:0000256" key="9">
    <source>
        <dbReference type="ARBA" id="ARBA00093223"/>
    </source>
</evidence>
<dbReference type="PANTHER" id="PTHR11247">
    <property type="entry name" value="PALMITOYL-PROTEIN THIOESTERASE/DOLICHYLDIPHOSPHATASE 1"/>
    <property type="match status" value="1"/>
</dbReference>
<comment type="similarity">
    <text evidence="2">Belongs to the palmitoyl-protein thioesterase family.</text>
</comment>
<evidence type="ECO:0000256" key="1">
    <source>
        <dbReference type="ARBA" id="ARBA00004371"/>
    </source>
</evidence>
<sequence>MHINMHSLYKLIFIPFIFIFLTCSAYKPVILIHGIMAQSGSLDLLAKRINEVHPGTSIYVSNRFDGWSSLVSMRHQVKAFGSDLMNITSQHPEGIHLIGFSQGGLIGRGILETFPKHNVKTFISLSAPQAGQYGTKFLHLFFPSLWKKTAYELFYSEVGQYTSVANYWNDPYHQSLYLRYSAFLPYINNEISSPESESQSEGMLSLDRLVLVGGPDDGVITPWQSSHFGYYNFSEEVVEMQKRDIYTKDLFGLKTLHESGRLITIVCSGVQHFDWHLNISVIDNHIIPYLD</sequence>
<evidence type="ECO:0000256" key="8">
    <source>
        <dbReference type="ARBA" id="ARBA00038848"/>
    </source>
</evidence>
<dbReference type="Gene3D" id="3.40.50.1820">
    <property type="entry name" value="alpha/beta hydrolase"/>
    <property type="match status" value="1"/>
</dbReference>
<evidence type="ECO:0000256" key="5">
    <source>
        <dbReference type="ARBA" id="ARBA00023157"/>
    </source>
</evidence>
<evidence type="ECO:0000256" key="2">
    <source>
        <dbReference type="ARBA" id="ARBA00010758"/>
    </source>
</evidence>
<keyword evidence="5" id="KW-1015">Disulfide bond</keyword>
<protein>
    <recommendedName>
        <fullName evidence="8">palmitoyl-CoA hydrolase</fullName>
        <ecNumber evidence="8">3.1.2.2</ecNumber>
    </recommendedName>
</protein>
<proteinExistence type="inferred from homology"/>
<accession>A0A8K0P182</accession>
<dbReference type="GO" id="GO:0098599">
    <property type="term" value="F:palmitoyl hydrolase activity"/>
    <property type="evidence" value="ECO:0007669"/>
    <property type="project" value="InterPro"/>
</dbReference>
<keyword evidence="4" id="KW-0378">Hydrolase</keyword>
<comment type="caution">
    <text evidence="11">The sequence shown here is derived from an EMBL/GenBank/DDBJ whole genome shotgun (WGS) entry which is preliminary data.</text>
</comment>
<comment type="catalytic activity">
    <reaction evidence="9">
        <text>S-hexadecanoyl-N-acetylcysteamine + H2O = N-acetylcysteamine + hexadecanoate + H(+)</text>
        <dbReference type="Rhea" id="RHEA:84099"/>
        <dbReference type="ChEBI" id="CHEBI:7896"/>
        <dbReference type="ChEBI" id="CHEBI:15377"/>
        <dbReference type="ChEBI" id="CHEBI:15378"/>
        <dbReference type="ChEBI" id="CHEBI:74410"/>
        <dbReference type="ChEBI" id="CHEBI:233601"/>
    </reaction>
</comment>
<dbReference type="GO" id="GO:0005764">
    <property type="term" value="C:lysosome"/>
    <property type="evidence" value="ECO:0007669"/>
    <property type="project" value="UniProtKB-SubCell"/>
</dbReference>
<dbReference type="PRINTS" id="PR00414">
    <property type="entry name" value="PPTHIESTRASE"/>
</dbReference>
<gene>
    <name evidence="11" type="ORF">J437_LFUL007906</name>
</gene>
<evidence type="ECO:0000313" key="11">
    <source>
        <dbReference type="EMBL" id="KAG8229731.1"/>
    </source>
</evidence>
<dbReference type="Proteomes" id="UP000792457">
    <property type="component" value="Unassembled WGS sequence"/>
</dbReference>
<dbReference type="PANTHER" id="PTHR11247:SF27">
    <property type="entry name" value="LYSOSOMAL THIOESTERASE PPT2"/>
    <property type="match status" value="1"/>
</dbReference>
<evidence type="ECO:0000256" key="3">
    <source>
        <dbReference type="ARBA" id="ARBA00022729"/>
    </source>
</evidence>
<name>A0A8K0P182_LADFU</name>
<comment type="subcellular location">
    <subcellularLocation>
        <location evidence="1">Lysosome</location>
    </subcellularLocation>
</comment>
<dbReference type="InterPro" id="IPR002472">
    <property type="entry name" value="Palm_thioest"/>
</dbReference>
<evidence type="ECO:0000256" key="6">
    <source>
        <dbReference type="ARBA" id="ARBA00023180"/>
    </source>
</evidence>
<dbReference type="InterPro" id="IPR029058">
    <property type="entry name" value="AB_hydrolase_fold"/>
</dbReference>
<evidence type="ECO:0000313" key="12">
    <source>
        <dbReference type="Proteomes" id="UP000792457"/>
    </source>
</evidence>
<evidence type="ECO:0000256" key="4">
    <source>
        <dbReference type="ARBA" id="ARBA00022801"/>
    </source>
</evidence>
<dbReference type="OrthoDB" id="155976at2759"/>
<dbReference type="EC" id="3.1.2.2" evidence="8"/>
<keyword evidence="7" id="KW-0458">Lysosome</keyword>